<sequence>MAPPGIMVLSVFFTFFAAVIGRMVKADFNHQQVLKICNGQQNFDVDFGICRGTLLFKIEEEAMSAELHDVYEKGCQDNSDARVFAHAVCTETLPDNDCFNCLRSASDQLIEECTNNVGGQMTLMDCHVRFEQYHFNNDV</sequence>
<organism evidence="1 2">
    <name type="scientific">Melastoma candidum</name>
    <dbReference type="NCBI Taxonomy" id="119954"/>
    <lineage>
        <taxon>Eukaryota</taxon>
        <taxon>Viridiplantae</taxon>
        <taxon>Streptophyta</taxon>
        <taxon>Embryophyta</taxon>
        <taxon>Tracheophyta</taxon>
        <taxon>Spermatophyta</taxon>
        <taxon>Magnoliopsida</taxon>
        <taxon>eudicotyledons</taxon>
        <taxon>Gunneridae</taxon>
        <taxon>Pentapetalae</taxon>
        <taxon>rosids</taxon>
        <taxon>malvids</taxon>
        <taxon>Myrtales</taxon>
        <taxon>Melastomataceae</taxon>
        <taxon>Melastomatoideae</taxon>
        <taxon>Melastomateae</taxon>
        <taxon>Melastoma</taxon>
    </lineage>
</organism>
<comment type="caution">
    <text evidence="1">The sequence shown here is derived from an EMBL/GenBank/DDBJ whole genome shotgun (WGS) entry which is preliminary data.</text>
</comment>
<evidence type="ECO:0000313" key="1">
    <source>
        <dbReference type="EMBL" id="KAI4319499.1"/>
    </source>
</evidence>
<name>A0ACB9M5E5_9MYRT</name>
<protein>
    <submittedName>
        <fullName evidence="1">Uncharacterized protein</fullName>
    </submittedName>
</protein>
<dbReference type="Proteomes" id="UP001057402">
    <property type="component" value="Chromosome 10"/>
</dbReference>
<proteinExistence type="predicted"/>
<dbReference type="EMBL" id="CM042889">
    <property type="protein sequence ID" value="KAI4319499.1"/>
    <property type="molecule type" value="Genomic_DNA"/>
</dbReference>
<evidence type="ECO:0000313" key="2">
    <source>
        <dbReference type="Proteomes" id="UP001057402"/>
    </source>
</evidence>
<accession>A0ACB9M5E5</accession>
<reference evidence="2" key="1">
    <citation type="journal article" date="2023" name="Front. Plant Sci.">
        <title>Chromosomal-level genome assembly of Melastoma candidum provides insights into trichome evolution.</title>
        <authorList>
            <person name="Zhong Y."/>
            <person name="Wu W."/>
            <person name="Sun C."/>
            <person name="Zou P."/>
            <person name="Liu Y."/>
            <person name="Dai S."/>
            <person name="Zhou R."/>
        </authorList>
    </citation>
    <scope>NUCLEOTIDE SEQUENCE [LARGE SCALE GENOMIC DNA]</scope>
</reference>
<gene>
    <name evidence="1" type="ORF">MLD38_033088</name>
</gene>
<keyword evidence="2" id="KW-1185">Reference proteome</keyword>